<keyword evidence="1" id="KW-0812">Transmembrane</keyword>
<comment type="caution">
    <text evidence="2">The sequence shown here is derived from an EMBL/GenBank/DDBJ whole genome shotgun (WGS) entry which is preliminary data.</text>
</comment>
<name>A0A7X0BUA2_9PSED</name>
<keyword evidence="3" id="KW-1185">Reference proteome</keyword>
<gene>
    <name evidence="2" type="ORF">HNP49_003202</name>
</gene>
<sequence>MAWQAHNNALNCRSLRSLDSQKLRFCLPVSLIVRHCMYQLTNEIILLAIILGVATAAIFGASSKSTKGLLFAFLNCFASIGVCIAVMLTAAFIHETCEKALNVCLGTSDENIWNFALLPILCTPIYFVTAYIFKSTGKITVKSEETPKCKYVKDPEADRQIAWIIKIYDHGSSSEGIAATLNSNQEKYLLDNSEWTKEKVDLVVNEFYNKPKLPN</sequence>
<dbReference type="Proteomes" id="UP000557193">
    <property type="component" value="Unassembled WGS sequence"/>
</dbReference>
<dbReference type="RefSeq" id="WP_184684928.1">
    <property type="nucleotide sequence ID" value="NZ_JACHLL010000006.1"/>
</dbReference>
<evidence type="ECO:0000313" key="3">
    <source>
        <dbReference type="Proteomes" id="UP000557193"/>
    </source>
</evidence>
<feature type="transmembrane region" description="Helical" evidence="1">
    <location>
        <begin position="69"/>
        <end position="92"/>
    </location>
</feature>
<dbReference type="EMBL" id="JACHLL010000006">
    <property type="protein sequence ID" value="MBB6343014.1"/>
    <property type="molecule type" value="Genomic_DNA"/>
</dbReference>
<organism evidence="2 3">
    <name type="scientific">Pseudomonas fluvialis</name>
    <dbReference type="NCBI Taxonomy" id="1793966"/>
    <lineage>
        <taxon>Bacteria</taxon>
        <taxon>Pseudomonadati</taxon>
        <taxon>Pseudomonadota</taxon>
        <taxon>Gammaproteobacteria</taxon>
        <taxon>Pseudomonadales</taxon>
        <taxon>Pseudomonadaceae</taxon>
        <taxon>Pseudomonas</taxon>
    </lineage>
</organism>
<accession>A0A7X0BUA2</accession>
<feature type="transmembrane region" description="Helical" evidence="1">
    <location>
        <begin position="44"/>
        <end position="62"/>
    </location>
</feature>
<proteinExistence type="predicted"/>
<feature type="transmembrane region" description="Helical" evidence="1">
    <location>
        <begin position="112"/>
        <end position="133"/>
    </location>
</feature>
<evidence type="ECO:0000313" key="2">
    <source>
        <dbReference type="EMBL" id="MBB6343014.1"/>
    </source>
</evidence>
<protein>
    <submittedName>
        <fullName evidence="2">Uncharacterized protein</fullName>
    </submittedName>
</protein>
<reference evidence="2 3" key="1">
    <citation type="submission" date="2020-08" db="EMBL/GenBank/DDBJ databases">
        <title>Functional genomics of gut bacteria from endangered species of beetles.</title>
        <authorList>
            <person name="Carlos-Shanley C."/>
        </authorList>
    </citation>
    <scope>NUCLEOTIDE SEQUENCE [LARGE SCALE GENOMIC DNA]</scope>
    <source>
        <strain evidence="2 3">S00202</strain>
    </source>
</reference>
<keyword evidence="1" id="KW-0472">Membrane</keyword>
<dbReference type="AlphaFoldDB" id="A0A7X0BUA2"/>
<evidence type="ECO:0000256" key="1">
    <source>
        <dbReference type="SAM" id="Phobius"/>
    </source>
</evidence>
<keyword evidence="1" id="KW-1133">Transmembrane helix</keyword>